<keyword evidence="4" id="KW-1185">Reference proteome</keyword>
<evidence type="ECO:0000313" key="3">
    <source>
        <dbReference type="EMBL" id="GAA4418768.1"/>
    </source>
</evidence>
<evidence type="ECO:0000259" key="2">
    <source>
        <dbReference type="Pfam" id="PF13101"/>
    </source>
</evidence>
<name>A0ABP8KXN5_9BACT</name>
<gene>
    <name evidence="3" type="ORF">GCM10023187_52490</name>
</gene>
<evidence type="ECO:0000256" key="1">
    <source>
        <dbReference type="SAM" id="MobiDB-lite"/>
    </source>
</evidence>
<feature type="compositionally biased region" description="Basic and acidic residues" evidence="1">
    <location>
        <begin position="230"/>
        <end position="247"/>
    </location>
</feature>
<sequence length="269" mass="30230">MEANQTSQDRPARYPTSLLAELTSRFGIELDDANAKKLLNGQKTDLQMLPDGTIRKFYLTHSLDQGIHINQIEPRKELTLSSDYLGHSFTEEDKNRLQKYGEMGRRVDLNDAITNQPFKGYIGVDADTKTLTVLREDRFRFPEHIKGVQLSEQQKESLRDGKLTPIHGMTGADGQSFDALVQVSAAKRSLIFRRLPQPAQQEQQKADANPQVTPVAEVVTKPNKATGQKTGERKQPKNTNEKPAEKTTKRKLPKAKNTTSPKKTPKLKA</sequence>
<dbReference type="InterPro" id="IPR025222">
    <property type="entry name" value="DUF3945"/>
</dbReference>
<protein>
    <recommendedName>
        <fullName evidence="2">DUF3945 domain-containing protein</fullName>
    </recommendedName>
</protein>
<organism evidence="3 4">
    <name type="scientific">Nibrella viscosa</name>
    <dbReference type="NCBI Taxonomy" id="1084524"/>
    <lineage>
        <taxon>Bacteria</taxon>
        <taxon>Pseudomonadati</taxon>
        <taxon>Bacteroidota</taxon>
        <taxon>Cytophagia</taxon>
        <taxon>Cytophagales</taxon>
        <taxon>Spirosomataceae</taxon>
        <taxon>Nibrella</taxon>
    </lineage>
</organism>
<dbReference type="Pfam" id="PF13101">
    <property type="entry name" value="DUF3945"/>
    <property type="match status" value="1"/>
</dbReference>
<accession>A0ABP8KXN5</accession>
<proteinExistence type="predicted"/>
<feature type="region of interest" description="Disordered" evidence="1">
    <location>
        <begin position="196"/>
        <end position="269"/>
    </location>
</feature>
<dbReference type="EMBL" id="BAABHB010000017">
    <property type="protein sequence ID" value="GAA4418768.1"/>
    <property type="molecule type" value="Genomic_DNA"/>
</dbReference>
<reference evidence="4" key="1">
    <citation type="journal article" date="2019" name="Int. J. Syst. Evol. Microbiol.">
        <title>The Global Catalogue of Microorganisms (GCM) 10K type strain sequencing project: providing services to taxonomists for standard genome sequencing and annotation.</title>
        <authorList>
            <consortium name="The Broad Institute Genomics Platform"/>
            <consortium name="The Broad Institute Genome Sequencing Center for Infectious Disease"/>
            <person name="Wu L."/>
            <person name="Ma J."/>
        </authorList>
    </citation>
    <scope>NUCLEOTIDE SEQUENCE [LARGE SCALE GENOMIC DNA]</scope>
    <source>
        <strain evidence="4">JCM 17925</strain>
    </source>
</reference>
<dbReference type="Proteomes" id="UP001500936">
    <property type="component" value="Unassembled WGS sequence"/>
</dbReference>
<feature type="domain" description="DUF3945" evidence="2">
    <location>
        <begin position="142"/>
        <end position="192"/>
    </location>
</feature>
<evidence type="ECO:0000313" key="4">
    <source>
        <dbReference type="Proteomes" id="UP001500936"/>
    </source>
</evidence>
<comment type="caution">
    <text evidence="3">The sequence shown here is derived from an EMBL/GenBank/DDBJ whole genome shotgun (WGS) entry which is preliminary data.</text>
</comment>
<dbReference type="RefSeq" id="WP_345271035.1">
    <property type="nucleotide sequence ID" value="NZ_BAABHB010000017.1"/>
</dbReference>